<name>A0A0M6XWA4_9RHOB</name>
<feature type="compositionally biased region" description="Basic residues" evidence="1">
    <location>
        <begin position="85"/>
        <end position="98"/>
    </location>
</feature>
<proteinExistence type="predicted"/>
<feature type="compositionally biased region" description="Low complexity" evidence="1">
    <location>
        <begin position="66"/>
        <end position="77"/>
    </location>
</feature>
<evidence type="ECO:0000313" key="2">
    <source>
        <dbReference type="EMBL" id="CTQ34857.1"/>
    </source>
</evidence>
<organism evidence="2 3">
    <name type="scientific">Jannaschia rubra</name>
    <dbReference type="NCBI Taxonomy" id="282197"/>
    <lineage>
        <taxon>Bacteria</taxon>
        <taxon>Pseudomonadati</taxon>
        <taxon>Pseudomonadota</taxon>
        <taxon>Alphaproteobacteria</taxon>
        <taxon>Rhodobacterales</taxon>
        <taxon>Roseobacteraceae</taxon>
        <taxon>Jannaschia</taxon>
    </lineage>
</organism>
<keyword evidence="3" id="KW-1185">Reference proteome</keyword>
<dbReference type="EMBL" id="CXPG01000027">
    <property type="protein sequence ID" value="CTQ34857.1"/>
    <property type="molecule type" value="Genomic_DNA"/>
</dbReference>
<dbReference type="OrthoDB" id="7742108at2"/>
<feature type="compositionally biased region" description="Polar residues" evidence="1">
    <location>
        <begin position="46"/>
        <end position="56"/>
    </location>
</feature>
<dbReference type="RefSeq" id="WP_055684217.1">
    <property type="nucleotide sequence ID" value="NZ_CXPG01000027.1"/>
</dbReference>
<protein>
    <submittedName>
        <fullName evidence="2">Uncharacterized protein</fullName>
    </submittedName>
</protein>
<gene>
    <name evidence="2" type="ORF">JAN5088_03653</name>
</gene>
<sequence>MIRKVPQRTGIGVSNADRHARAETLAVSAAKYMEARPVGQGAETANAPTTETSQDATKPVNAEVGPASKAYAAPAETAKPEAARKARAPRRLRSRAKAKQNAEEAVGQGGEKPAFHMRVLLADTVRIEEMAEAAGVSITYIQKALQKAVLVRMRELRDADGWSRYTDQAAPRLEDSRGEGPAFGRTTMNLSADQVREVYKGIHDPLRIHSTGQVLSAFARVLLVEELDALEKRIDG</sequence>
<dbReference type="AlphaFoldDB" id="A0A0M6XWA4"/>
<evidence type="ECO:0000256" key="1">
    <source>
        <dbReference type="SAM" id="MobiDB-lite"/>
    </source>
</evidence>
<accession>A0A0M6XWA4</accession>
<dbReference type="Proteomes" id="UP000048908">
    <property type="component" value="Unassembled WGS sequence"/>
</dbReference>
<reference evidence="2 3" key="1">
    <citation type="submission" date="2015-07" db="EMBL/GenBank/DDBJ databases">
        <authorList>
            <person name="Noorani M."/>
        </authorList>
    </citation>
    <scope>NUCLEOTIDE SEQUENCE [LARGE SCALE GENOMIC DNA]</scope>
    <source>
        <strain evidence="2 3">CECT 5088</strain>
    </source>
</reference>
<evidence type="ECO:0000313" key="3">
    <source>
        <dbReference type="Proteomes" id="UP000048908"/>
    </source>
</evidence>
<feature type="region of interest" description="Disordered" evidence="1">
    <location>
        <begin position="35"/>
        <end position="110"/>
    </location>
</feature>